<dbReference type="Pfam" id="PF02543">
    <property type="entry name" value="Carbam_trans_N"/>
    <property type="match status" value="1"/>
</dbReference>
<dbReference type="PANTHER" id="PTHR34847">
    <property type="entry name" value="NODULATION PROTEIN U"/>
    <property type="match status" value="1"/>
</dbReference>
<evidence type="ECO:0000256" key="1">
    <source>
        <dbReference type="ARBA" id="ARBA00006129"/>
    </source>
</evidence>
<gene>
    <name evidence="4" type="ORF">AsFPU1_2593</name>
</gene>
<proteinExistence type="inferred from homology"/>
<dbReference type="Gene3D" id="3.30.420.40">
    <property type="match status" value="1"/>
</dbReference>
<evidence type="ECO:0000259" key="3">
    <source>
        <dbReference type="Pfam" id="PF16861"/>
    </source>
</evidence>
<dbReference type="AlphaFoldDB" id="A0A401IJA0"/>
<dbReference type="GO" id="GO:0003824">
    <property type="term" value="F:catalytic activity"/>
    <property type="evidence" value="ECO:0007669"/>
    <property type="project" value="InterPro"/>
</dbReference>
<dbReference type="InterPro" id="IPR038152">
    <property type="entry name" value="Carbam_trans_C_sf"/>
</dbReference>
<organism evidence="4 5">
    <name type="scientific">Aphanothece sacrum FPU1</name>
    <dbReference type="NCBI Taxonomy" id="1920663"/>
    <lineage>
        <taxon>Bacteria</taxon>
        <taxon>Bacillati</taxon>
        <taxon>Cyanobacteriota</taxon>
        <taxon>Cyanophyceae</taxon>
        <taxon>Oscillatoriophycideae</taxon>
        <taxon>Chroococcales</taxon>
        <taxon>Aphanothecaceae</taxon>
        <taxon>Aphanothece</taxon>
    </lineage>
</organism>
<evidence type="ECO:0000313" key="5">
    <source>
        <dbReference type="Proteomes" id="UP000287247"/>
    </source>
</evidence>
<feature type="domain" description="Carbamoyltransferase" evidence="2">
    <location>
        <begin position="97"/>
        <end position="313"/>
    </location>
</feature>
<name>A0A401IJA0_APHSA</name>
<accession>A0A401IJA0</accession>
<feature type="domain" description="Carbamoyltransferase C-terminal" evidence="3">
    <location>
        <begin position="356"/>
        <end position="518"/>
    </location>
</feature>
<reference evidence="5" key="1">
    <citation type="submission" date="2017-05" db="EMBL/GenBank/DDBJ databases">
        <title>Physiological properties and genetic analysis related to exopolysaccharide production of fresh-water unicellular cyanobacterium Aphanothece sacrum, Suizenji Nori, that has been cultured as a food source in Japan.</title>
        <authorList>
            <person name="Kanesaki Y."/>
            <person name="Yoshikawa S."/>
            <person name="Ohki K."/>
        </authorList>
    </citation>
    <scope>NUCLEOTIDE SEQUENCE [LARGE SCALE GENOMIC DNA]</scope>
    <source>
        <strain evidence="5">FPU1</strain>
    </source>
</reference>
<evidence type="ECO:0000259" key="2">
    <source>
        <dbReference type="Pfam" id="PF02543"/>
    </source>
</evidence>
<dbReference type="InterPro" id="IPR003696">
    <property type="entry name" value="Carbtransf_dom"/>
</dbReference>
<dbReference type="OrthoDB" id="9780777at2"/>
<evidence type="ECO:0000313" key="4">
    <source>
        <dbReference type="EMBL" id="GBF81181.1"/>
    </source>
</evidence>
<comment type="caution">
    <text evidence="4">The sequence shown here is derived from an EMBL/GenBank/DDBJ whole genome shotgun (WGS) entry which is preliminary data.</text>
</comment>
<dbReference type="Pfam" id="PF16861">
    <property type="entry name" value="Carbam_trans_C"/>
    <property type="match status" value="1"/>
</dbReference>
<comment type="similarity">
    <text evidence="1">Belongs to the NodU/CmcH family.</text>
</comment>
<dbReference type="CDD" id="cd24102">
    <property type="entry name" value="ASKHA_NBD_CmcH_N"/>
    <property type="match status" value="1"/>
</dbReference>
<protein>
    <submittedName>
        <fullName evidence="4">Proline dehydrogenase</fullName>
    </submittedName>
</protein>
<keyword evidence="5" id="KW-1185">Reference proteome</keyword>
<dbReference type="InterPro" id="IPR031730">
    <property type="entry name" value="Carbam_trans_C"/>
</dbReference>
<dbReference type="EMBL" id="BDQK01000013">
    <property type="protein sequence ID" value="GBF81181.1"/>
    <property type="molecule type" value="Genomic_DNA"/>
</dbReference>
<dbReference type="Gene3D" id="3.90.870.20">
    <property type="entry name" value="Carbamoyltransferase, C-terminal domain"/>
    <property type="match status" value="1"/>
</dbReference>
<dbReference type="RefSeq" id="WP_124971134.1">
    <property type="nucleotide sequence ID" value="NZ_BDQK01000013.1"/>
</dbReference>
<dbReference type="InterPro" id="IPR051338">
    <property type="entry name" value="NodU/CmcH_Carbamoyltrnsfr"/>
</dbReference>
<dbReference type="PANTHER" id="PTHR34847:SF1">
    <property type="entry name" value="NODULATION PROTEIN U"/>
    <property type="match status" value="1"/>
</dbReference>
<dbReference type="Proteomes" id="UP000287247">
    <property type="component" value="Unassembled WGS sequence"/>
</dbReference>
<sequence>MKILSFKPGHDGTIVYLNEGQLMFSFEGEKNSFRRYSAVTVNLFVEAMSYLKELPEVVAVSGWYKGVGPLDNISTVSDSGYDGLDNILSENSTFLGKDIKRFSSSHERSHLMCSYGMSPFEQGRPCYALVWEGVLGNFYKIDKNVNITSLGQVLEGPGSRYSFPYCVADRSSNGGTGQGGSYLSAAGKMMALAAFCDHSTPNDEEMKFINLIMNHPSEIWKLTDKDFAWSSFLNIGVEHPQFKNLAGKISDQIFDVFYKFAKENLTEKLPLLISGGCGLNCDWNTQWKNCGLFPEVFVPPCTNDSGSAIGTAIDAQFYYSGNAKISWDVYAGTKFIEDINCDGMFEVYDLNYDQVAKFIYEDNIIAWVQGKYEIGPRALGNRSLLASPFQEEIQARLNQIKKREGYRPIAPICLEEDVSEHFDWSDPSPYMLYFQKLKTNQLKAVTHVDNTARVQTVNSSQNPQLHELLMAFKGLSGFGVLCNTSLNFLGTGFINEMSDLVYYVQQQKLDGFVVNNKFYVAR</sequence>